<dbReference type="InterPro" id="IPR050091">
    <property type="entry name" value="PKS_NRPS_Biosynth_Enz"/>
</dbReference>
<keyword evidence="2" id="KW-0597">Phosphoprotein</keyword>
<evidence type="ECO:0000256" key="8">
    <source>
        <dbReference type="PROSITE-ProRule" id="PRU01363"/>
    </source>
</evidence>
<dbReference type="InterPro" id="IPR014043">
    <property type="entry name" value="Acyl_transferase_dom"/>
</dbReference>
<evidence type="ECO:0000259" key="12">
    <source>
        <dbReference type="PROSITE" id="PS52019"/>
    </source>
</evidence>
<dbReference type="InterPro" id="IPR001227">
    <property type="entry name" value="Ac_transferase_dom_sf"/>
</dbReference>
<dbReference type="GO" id="GO:0031177">
    <property type="term" value="F:phosphopantetheine binding"/>
    <property type="evidence" value="ECO:0007669"/>
    <property type="project" value="InterPro"/>
</dbReference>
<dbReference type="SUPFAM" id="SSF52151">
    <property type="entry name" value="FabD/lysophospholipase-like"/>
    <property type="match status" value="1"/>
</dbReference>
<dbReference type="FunFam" id="3.40.50.720:FF:000209">
    <property type="entry name" value="Polyketide synthase Pks12"/>
    <property type="match status" value="1"/>
</dbReference>
<evidence type="ECO:0000313" key="13">
    <source>
        <dbReference type="EMBL" id="KAF2655104.1"/>
    </source>
</evidence>
<evidence type="ECO:0000259" key="11">
    <source>
        <dbReference type="PROSITE" id="PS52004"/>
    </source>
</evidence>
<dbReference type="InterPro" id="IPR042104">
    <property type="entry name" value="PKS_dehydratase_sf"/>
</dbReference>
<dbReference type="InterPro" id="IPR020841">
    <property type="entry name" value="PKS_Beta-ketoAc_synthase_dom"/>
</dbReference>
<dbReference type="EMBL" id="MU004354">
    <property type="protein sequence ID" value="KAF2655104.1"/>
    <property type="molecule type" value="Genomic_DNA"/>
</dbReference>
<dbReference type="Pfam" id="PF21089">
    <property type="entry name" value="PKS_DH_N"/>
    <property type="match status" value="1"/>
</dbReference>
<dbReference type="CDD" id="cd00833">
    <property type="entry name" value="PKS"/>
    <property type="match status" value="1"/>
</dbReference>
<dbReference type="InterPro" id="IPR020806">
    <property type="entry name" value="PKS_PP-bd"/>
</dbReference>
<dbReference type="Gene3D" id="3.10.129.110">
    <property type="entry name" value="Polyketide synthase dehydratase"/>
    <property type="match status" value="1"/>
</dbReference>
<dbReference type="SUPFAM" id="SSF47336">
    <property type="entry name" value="ACP-like"/>
    <property type="match status" value="1"/>
</dbReference>
<dbReference type="Pfam" id="PF13602">
    <property type="entry name" value="ADH_zinc_N_2"/>
    <property type="match status" value="1"/>
</dbReference>
<dbReference type="OrthoDB" id="329835at2759"/>
<keyword evidence="3" id="KW-0808">Transferase</keyword>
<dbReference type="SMART" id="SM00822">
    <property type="entry name" value="PKS_KR"/>
    <property type="match status" value="1"/>
</dbReference>
<feature type="compositionally biased region" description="Low complexity" evidence="9">
    <location>
        <begin position="1240"/>
        <end position="1256"/>
    </location>
</feature>
<evidence type="ECO:0000256" key="3">
    <source>
        <dbReference type="ARBA" id="ARBA00022679"/>
    </source>
</evidence>
<protein>
    <submittedName>
        <fullName evidence="13">BcPKS1, polyketide synthase</fullName>
    </submittedName>
</protein>
<dbReference type="InterPro" id="IPR029063">
    <property type="entry name" value="SAM-dependent_MTases_sf"/>
</dbReference>
<dbReference type="InterPro" id="IPR006162">
    <property type="entry name" value="Ppantetheine_attach_site"/>
</dbReference>
<evidence type="ECO:0000256" key="4">
    <source>
        <dbReference type="ARBA" id="ARBA00022857"/>
    </source>
</evidence>
<dbReference type="SMART" id="SM00829">
    <property type="entry name" value="PKS_ER"/>
    <property type="match status" value="1"/>
</dbReference>
<dbReference type="GO" id="GO:0004312">
    <property type="term" value="F:fatty acid synthase activity"/>
    <property type="evidence" value="ECO:0007669"/>
    <property type="project" value="TreeGrafter"/>
</dbReference>
<feature type="active site" description="Proton acceptor; for dehydratase activity" evidence="8">
    <location>
        <position position="1005"/>
    </location>
</feature>
<dbReference type="Pfam" id="PF23114">
    <property type="entry name" value="NAD-bd_HRPKS_sdrA"/>
    <property type="match status" value="1"/>
</dbReference>
<dbReference type="SMART" id="SM00823">
    <property type="entry name" value="PKS_PP"/>
    <property type="match status" value="1"/>
</dbReference>
<dbReference type="Gene3D" id="3.40.50.720">
    <property type="entry name" value="NAD(P)-binding Rossmann-like Domain"/>
    <property type="match status" value="1"/>
</dbReference>
<dbReference type="Pfam" id="PF02801">
    <property type="entry name" value="Ketoacyl-synt_C"/>
    <property type="match status" value="1"/>
</dbReference>
<dbReference type="InterPro" id="IPR057326">
    <property type="entry name" value="KR_dom"/>
</dbReference>
<dbReference type="InterPro" id="IPR018201">
    <property type="entry name" value="Ketoacyl_synth_AS"/>
</dbReference>
<dbReference type="Pfam" id="PF08242">
    <property type="entry name" value="Methyltransf_12"/>
    <property type="match status" value="1"/>
</dbReference>
<dbReference type="PANTHER" id="PTHR43775:SF29">
    <property type="entry name" value="ASPERFURANONE POLYKETIDE SYNTHASE AFOG-RELATED"/>
    <property type="match status" value="1"/>
</dbReference>
<dbReference type="InterPro" id="IPR056501">
    <property type="entry name" value="NAD-bd_HRPKS_sdrA"/>
</dbReference>
<dbReference type="Gene3D" id="3.40.366.10">
    <property type="entry name" value="Malonyl-Coenzyme A Acyl Carrier Protein, domain 2"/>
    <property type="match status" value="1"/>
</dbReference>
<evidence type="ECO:0000256" key="7">
    <source>
        <dbReference type="ARBA" id="ARBA00023315"/>
    </source>
</evidence>
<dbReference type="InterPro" id="IPR011032">
    <property type="entry name" value="GroES-like_sf"/>
</dbReference>
<dbReference type="Pfam" id="PF08659">
    <property type="entry name" value="KR"/>
    <property type="match status" value="1"/>
</dbReference>
<gene>
    <name evidence="13" type="ORF">K491DRAFT_779043</name>
</gene>
<reference evidence="13" key="1">
    <citation type="journal article" date="2020" name="Stud. Mycol.">
        <title>101 Dothideomycetes genomes: a test case for predicting lifestyles and emergence of pathogens.</title>
        <authorList>
            <person name="Haridas S."/>
            <person name="Albert R."/>
            <person name="Binder M."/>
            <person name="Bloem J."/>
            <person name="Labutti K."/>
            <person name="Salamov A."/>
            <person name="Andreopoulos B."/>
            <person name="Baker S."/>
            <person name="Barry K."/>
            <person name="Bills G."/>
            <person name="Bluhm B."/>
            <person name="Cannon C."/>
            <person name="Castanera R."/>
            <person name="Culley D."/>
            <person name="Daum C."/>
            <person name="Ezra D."/>
            <person name="Gonzalez J."/>
            <person name="Henrissat B."/>
            <person name="Kuo A."/>
            <person name="Liang C."/>
            <person name="Lipzen A."/>
            <person name="Lutzoni F."/>
            <person name="Magnuson J."/>
            <person name="Mondo S."/>
            <person name="Nolan M."/>
            <person name="Ohm R."/>
            <person name="Pangilinan J."/>
            <person name="Park H.-J."/>
            <person name="Ramirez L."/>
            <person name="Alfaro M."/>
            <person name="Sun H."/>
            <person name="Tritt A."/>
            <person name="Yoshinaga Y."/>
            <person name="Zwiers L.-H."/>
            <person name="Turgeon B."/>
            <person name="Goodwin S."/>
            <person name="Spatafora J."/>
            <person name="Crous P."/>
            <person name="Grigoriev I."/>
        </authorList>
    </citation>
    <scope>NUCLEOTIDE SEQUENCE</scope>
    <source>
        <strain evidence="13">CBS 122681</strain>
    </source>
</reference>
<dbReference type="CDD" id="cd05195">
    <property type="entry name" value="enoyl_red"/>
    <property type="match status" value="1"/>
</dbReference>
<dbReference type="Pfam" id="PF23297">
    <property type="entry name" value="ACP_SdgA_C"/>
    <property type="match status" value="1"/>
</dbReference>
<feature type="region of interest" description="Disordered" evidence="9">
    <location>
        <begin position="1240"/>
        <end position="1264"/>
    </location>
</feature>
<dbReference type="InterPro" id="IPR036291">
    <property type="entry name" value="NAD(P)-bd_dom_sf"/>
</dbReference>
<dbReference type="Gene3D" id="3.30.70.3290">
    <property type="match status" value="1"/>
</dbReference>
<dbReference type="InterPro" id="IPR016036">
    <property type="entry name" value="Malonyl_transacylase_ACP-bd"/>
</dbReference>
<dbReference type="SMART" id="SM00827">
    <property type="entry name" value="PKS_AT"/>
    <property type="match status" value="1"/>
</dbReference>
<evidence type="ECO:0000256" key="6">
    <source>
        <dbReference type="ARBA" id="ARBA00023268"/>
    </source>
</evidence>
<dbReference type="SUPFAM" id="SSF53901">
    <property type="entry name" value="Thiolase-like"/>
    <property type="match status" value="1"/>
</dbReference>
<keyword evidence="14" id="KW-1185">Reference proteome</keyword>
<evidence type="ECO:0000256" key="5">
    <source>
        <dbReference type="ARBA" id="ARBA00023002"/>
    </source>
</evidence>
<dbReference type="Pfam" id="PF00698">
    <property type="entry name" value="Acyl_transf_1"/>
    <property type="match status" value="1"/>
</dbReference>
<evidence type="ECO:0000313" key="14">
    <source>
        <dbReference type="Proteomes" id="UP000799324"/>
    </source>
</evidence>
<feature type="domain" description="Ketosynthase family 3 (KS3)" evidence="11">
    <location>
        <begin position="2"/>
        <end position="427"/>
    </location>
</feature>
<dbReference type="Gene3D" id="3.90.180.10">
    <property type="entry name" value="Medium-chain alcohol dehydrogenases, catalytic domain"/>
    <property type="match status" value="1"/>
</dbReference>
<dbReference type="Pfam" id="PF00109">
    <property type="entry name" value="ketoacyl-synt"/>
    <property type="match status" value="1"/>
</dbReference>
<dbReference type="InterPro" id="IPR013154">
    <property type="entry name" value="ADH-like_N"/>
</dbReference>
<dbReference type="InterPro" id="IPR016039">
    <property type="entry name" value="Thiolase-like"/>
</dbReference>
<dbReference type="PROSITE" id="PS00606">
    <property type="entry name" value="KS3_1"/>
    <property type="match status" value="1"/>
</dbReference>
<dbReference type="InterPro" id="IPR014030">
    <property type="entry name" value="Ketoacyl_synth_N"/>
</dbReference>
<feature type="domain" description="PKS/mFAS DH" evidence="12">
    <location>
        <begin position="973"/>
        <end position="1287"/>
    </location>
</feature>
<dbReference type="Pfam" id="PF14765">
    <property type="entry name" value="PS-DH"/>
    <property type="match status" value="1"/>
</dbReference>
<dbReference type="SUPFAM" id="SSF50129">
    <property type="entry name" value="GroES-like"/>
    <property type="match status" value="1"/>
</dbReference>
<feature type="region of interest" description="C-terminal hotdog fold" evidence="8">
    <location>
        <begin position="1133"/>
        <end position="1287"/>
    </location>
</feature>
<dbReference type="Gene3D" id="3.40.50.150">
    <property type="entry name" value="Vaccinia Virus protein VP39"/>
    <property type="match status" value="1"/>
</dbReference>
<dbReference type="Pfam" id="PF08240">
    <property type="entry name" value="ADH_N"/>
    <property type="match status" value="1"/>
</dbReference>
<dbReference type="InterPro" id="IPR020843">
    <property type="entry name" value="ER"/>
</dbReference>
<keyword evidence="7" id="KW-0012">Acyltransferase</keyword>
<keyword evidence="1" id="KW-0596">Phosphopantetheine</keyword>
<evidence type="ECO:0000256" key="1">
    <source>
        <dbReference type="ARBA" id="ARBA00022450"/>
    </source>
</evidence>
<dbReference type="SMART" id="SM00826">
    <property type="entry name" value="PKS_DH"/>
    <property type="match status" value="1"/>
</dbReference>
<dbReference type="InterPro" id="IPR013968">
    <property type="entry name" value="PKS_KR"/>
</dbReference>
<evidence type="ECO:0000256" key="2">
    <source>
        <dbReference type="ARBA" id="ARBA00022553"/>
    </source>
</evidence>
<evidence type="ECO:0000256" key="9">
    <source>
        <dbReference type="SAM" id="MobiDB-lite"/>
    </source>
</evidence>
<keyword evidence="4" id="KW-0521">NADP</keyword>
<dbReference type="SUPFAM" id="SSF55048">
    <property type="entry name" value="Probable ACP-binding domain of malonyl-CoA ACP transacylase"/>
    <property type="match status" value="1"/>
</dbReference>
<dbReference type="InterPro" id="IPR020807">
    <property type="entry name" value="PKS_DH"/>
</dbReference>
<dbReference type="CDD" id="cd02440">
    <property type="entry name" value="AdoMet_MTases"/>
    <property type="match status" value="1"/>
</dbReference>
<feature type="domain" description="Carrier" evidence="10">
    <location>
        <begin position="2501"/>
        <end position="2578"/>
    </location>
</feature>
<dbReference type="GO" id="GO:0004315">
    <property type="term" value="F:3-oxoacyl-[acyl-carrier-protein] synthase activity"/>
    <property type="evidence" value="ECO:0007669"/>
    <property type="project" value="InterPro"/>
</dbReference>
<dbReference type="PROSITE" id="PS52019">
    <property type="entry name" value="PKS_MFAS_DH"/>
    <property type="match status" value="1"/>
</dbReference>
<keyword evidence="6" id="KW-0511">Multifunctional enzyme</keyword>
<dbReference type="PROSITE" id="PS50075">
    <property type="entry name" value="CARRIER"/>
    <property type="match status" value="1"/>
</dbReference>
<dbReference type="InterPro" id="IPR049551">
    <property type="entry name" value="PKS_DH_C"/>
</dbReference>
<organism evidence="13 14">
    <name type="scientific">Lophiostoma macrostomum CBS 122681</name>
    <dbReference type="NCBI Taxonomy" id="1314788"/>
    <lineage>
        <taxon>Eukaryota</taxon>
        <taxon>Fungi</taxon>
        <taxon>Dikarya</taxon>
        <taxon>Ascomycota</taxon>
        <taxon>Pezizomycotina</taxon>
        <taxon>Dothideomycetes</taxon>
        <taxon>Pleosporomycetidae</taxon>
        <taxon>Pleosporales</taxon>
        <taxon>Lophiostomataceae</taxon>
        <taxon>Lophiostoma</taxon>
    </lineage>
</organism>
<evidence type="ECO:0000259" key="10">
    <source>
        <dbReference type="PROSITE" id="PS50075"/>
    </source>
</evidence>
<dbReference type="PROSITE" id="PS52004">
    <property type="entry name" value="KS3_2"/>
    <property type="match status" value="1"/>
</dbReference>
<sequence>MAEPIAVVGYSFRVPGQVASAGEFWELIRAGRSSTPRWPEDRLNGAAYHNADAKERNSITACGAHFLTEDVYSFDAQFFTITAAEAAKMDPQQRILLETTYTACENAGISLDALRGSKTGVFAGAMTDDFRLITVRDVQDIQEYATQGSSSSLLANRISWFFDLKGPSITLDTACSSSLTSLHLACQSLLLGESNLAISTGVNLMLGIENHVLLSRLGVLAPDGYCKSFDERANGYARGEGAVVLVLKRLQDAIADNDPIRGIIRATGINQDGHTPGIVVPSMQSQAQLILDTYARAGLGLESTRYVEAHGTGTAVGDPIEAEAISHVFHRCRSAADPLYVGSVKANIGHLEGASGAVGVLKTLLALEHGVIPPVANLKTVNPKIRQVARSLEFPTQALPWPAEPLRRASVSSFGMGGSNGHVILDDVRGYLSSRISPLMSYLPFNLDQYSNQMACQHCSTKRSTASAQLRRDTVTGEQQFVDESSTNISRTLLICSAADKATAERTLAALSSYVNAKTRSCHHSSSDIAFTLSKRRTQFPWRSFSILETTGDQTKFQRTIQEPVRVQKGNRAQIAFVFTGQGAQYLQMGTTLLEYPIFQRTLTRFNETLSQLGCRWNVLDVLQGKDHFKDINNPEYSQPLCTAVQIALVELLRTFNINASAVIGHSSGEISAAYTIGAISLASAARIAFHRGKLATSLIERGNSGSMMAVALSKESIAPYLEDVNRLDCFEGHETTIAAINSPQNVTISGTKVALQSLKSRLDSEGVFARELNTGVGYHSHFMFDIAEKYSEAIQDLEAGQAPNTPVRMISTVTGDIQFGIERLREPGYWVQNMVQPVRFSDAMGRLADFQTSKQVQDIIGQGVISDVIEVGPYPALKRYVEESLANSQEEIRYNATLSRFDSTPTPILELVGQLYSRGYTVNVEAANAMSSQHPRKPGCLTDLPEYPFNRQRFWHESRLSEGLRFRNYLPHPLLGTPVSDFNPLEAKWRHTLSVKQLPWLADHKVNGRALLPAAGMVAIAVEAASKLADHPSPVTSFYIKDITFKFSIAVGLEDGDRTHVETYARPLSTSRASGIETSSFEIKIYVEVDKTWKEASSANIKVESRASLSTEDVLKARNIQESFKNISDLCSCTVHAEDMYHLFADMGLEYGGAFKGLDKVCWDQGRSAVARIQSLPSRDSPERDAFADYIVNPAILDALAQLAIVPLTRGGSRLSPTCLPTRFRGLWISARGLDGTSDSLTSSMTSSWKGSTGTDATGSAQDQDGDIVFSIEHLEATLVSNSASEKGDDGPRRLCYELHVKPDIELLDKHQLQFLVQPEPVEDARTIDFSIRIRHAMKWFISNMLSQITEDDVKNAMPHIQRYIDWLTRTRIDTQHEECWNIEDDDFISAQLQDPVTRESFFATLQNDNPVGELYISVGRNIIPIIRGDSNILELLFNSRLADDYYIESMKSHERSLPNILGSYIDLLAHKDPNLAVLEIGAGTGAVTNPALSALQAQAGRQGVPRYSVYDFTDISPAFFERAKARLPPELHSDRIRYKTLDVEQDPFSQGFENASYDLIIAGYVLHATKTLEATLRNVRRLLKPAGRLVLCELVKNDPLGAPFAFGLLPGWWLATDARESGACVDEDTWARLLADTGFLGADAVVKDTDKPWLHQSSVIFATAAEELRQDSPTVPHPSIAVVGDATSTFQADIARNLGVGVFVSSLEEFERTEEHRSTLTIFLFELEQPLLANMNEAQFQHIKRALLSSRQILWVMRGETDEGSMPFYGMVLGFARAFRQENPHIPFTTLSVDTSASVHQISSAVRRISNTPSPDQGADLRETDYILKDHILHIQRILELEKVDSHIHLKTAPRERYIPLAAAGPISLTIGTPGLLDTLHCIPDPIYDTPLQPGEIDIEVRAAGLNFRDVMAALGKIGTDELGCECAGVVHRVGSGSSFSVGDRVMAIKFGWFRTFARCEERFVVRLRDECSFEDAAALPITALTAYYAIVQMGRLEKHESVLIHAGAGATGQMCVQLAKGLGVERVFVTVGSDAKRRFVMEEYEIPAEHIFNSRDTSFAPGIMRATNGVGVDIVVNSLSGEGLTASLEVMAPFGRFVELGKADIRGQTKMSMEVFLKGMSFIPVAIDYLSEKRPALVREMLHVVMAMLNDGRLHAAKPVKAYPLSQAEAAVRHLQSGTSIGKVVLTMSPEDVVPVRGVEGPPYRFAPDATYVIAGGLGGLGRSTARWLVSRGARNLILLSRSGPVSSAAQDLLAELRSLGARVEAPRCDITLASSLHRALDECSKHMPPIRGCIQGTMVLQDALLEKMAFSSWQTAVQAKVNTSWNLHTALPRGMDFFILLSSLSGALGIVGQSNYAAGNTFQDALARHRSSQGEYSVALDLGLMESIGFVAENAGIGRQATRDFLHIEEHEYHALLDYYCNPDQRHNSGEGGSQVLVGLPTPGHFKSKDRDVPVYFNLPELLAVKRLDANESASTSSQSQSNDAARAFKAATSHEEATAVVLTGLIAKLSRSLSVDIEEIDPENTLHQYGVDSLVAVELRNWFIKEFGANLAIVDFIGAVSIAEVAGRVAAAGKAS</sequence>
<dbReference type="GO" id="GO:1901336">
    <property type="term" value="P:lactone biosynthetic process"/>
    <property type="evidence" value="ECO:0007669"/>
    <property type="project" value="UniProtKB-ARBA"/>
</dbReference>
<dbReference type="InterPro" id="IPR016035">
    <property type="entry name" value="Acyl_Trfase/lysoPLipase"/>
</dbReference>
<feature type="active site" description="Proton donor; for dehydratase activity" evidence="8">
    <location>
        <position position="1199"/>
    </location>
</feature>
<name>A0A6A6T955_9PLEO</name>
<dbReference type="Gene3D" id="3.40.47.10">
    <property type="match status" value="1"/>
</dbReference>
<dbReference type="SUPFAM" id="SSF51735">
    <property type="entry name" value="NAD(P)-binding Rossmann-fold domains"/>
    <property type="match status" value="2"/>
</dbReference>
<dbReference type="GO" id="GO:0006633">
    <property type="term" value="P:fatty acid biosynthetic process"/>
    <property type="evidence" value="ECO:0007669"/>
    <property type="project" value="InterPro"/>
</dbReference>
<dbReference type="SUPFAM" id="SSF53335">
    <property type="entry name" value="S-adenosyl-L-methionine-dependent methyltransferases"/>
    <property type="match status" value="1"/>
</dbReference>
<dbReference type="InterPro" id="IPR036736">
    <property type="entry name" value="ACP-like_sf"/>
</dbReference>
<dbReference type="SMART" id="SM00825">
    <property type="entry name" value="PKS_KS"/>
    <property type="match status" value="1"/>
</dbReference>
<dbReference type="InterPro" id="IPR009081">
    <property type="entry name" value="PP-bd_ACP"/>
</dbReference>
<dbReference type="Proteomes" id="UP000799324">
    <property type="component" value="Unassembled WGS sequence"/>
</dbReference>
<dbReference type="InterPro" id="IPR013217">
    <property type="entry name" value="Methyltransf_12"/>
</dbReference>
<dbReference type="InterPro" id="IPR049900">
    <property type="entry name" value="PKS_mFAS_DH"/>
</dbReference>
<dbReference type="Gene3D" id="1.10.1200.10">
    <property type="entry name" value="ACP-like"/>
    <property type="match status" value="1"/>
</dbReference>
<dbReference type="PROSITE" id="PS00012">
    <property type="entry name" value="PHOSPHOPANTETHEINE"/>
    <property type="match status" value="1"/>
</dbReference>
<dbReference type="GO" id="GO:0016491">
    <property type="term" value="F:oxidoreductase activity"/>
    <property type="evidence" value="ECO:0007669"/>
    <property type="project" value="UniProtKB-KW"/>
</dbReference>
<proteinExistence type="predicted"/>
<feature type="region of interest" description="N-terminal hotdog fold" evidence="8">
    <location>
        <begin position="973"/>
        <end position="1109"/>
    </location>
</feature>
<dbReference type="PANTHER" id="PTHR43775">
    <property type="entry name" value="FATTY ACID SYNTHASE"/>
    <property type="match status" value="1"/>
</dbReference>
<dbReference type="InterPro" id="IPR014031">
    <property type="entry name" value="Ketoacyl_synth_C"/>
</dbReference>
<dbReference type="InterPro" id="IPR049552">
    <property type="entry name" value="PKS_DH_N"/>
</dbReference>
<keyword evidence="5" id="KW-0560">Oxidoreductase</keyword>
<dbReference type="GO" id="GO:0030639">
    <property type="term" value="P:polyketide biosynthetic process"/>
    <property type="evidence" value="ECO:0007669"/>
    <property type="project" value="UniProtKB-ARBA"/>
</dbReference>
<accession>A0A6A6T955</accession>